<comment type="caution">
    <text evidence="1">The sequence shown here is derived from an EMBL/GenBank/DDBJ whole genome shotgun (WGS) entry which is preliminary data.</text>
</comment>
<organism evidence="1 2">
    <name type="scientific">Dawidia soli</name>
    <dbReference type="NCBI Taxonomy" id="2782352"/>
    <lineage>
        <taxon>Bacteria</taxon>
        <taxon>Pseudomonadati</taxon>
        <taxon>Bacteroidota</taxon>
        <taxon>Cytophagia</taxon>
        <taxon>Cytophagales</taxon>
        <taxon>Chryseotaleaceae</taxon>
        <taxon>Dawidia</taxon>
    </lineage>
</organism>
<evidence type="ECO:0000313" key="1">
    <source>
        <dbReference type="EMBL" id="MBT1685822.1"/>
    </source>
</evidence>
<name>A0AAP2GC57_9BACT</name>
<protein>
    <submittedName>
        <fullName evidence="1">Uncharacterized protein</fullName>
    </submittedName>
</protein>
<proteinExistence type="predicted"/>
<sequence length="115" mass="13046">MVKGNGLKYSIDLSFEEIKLPPFQEILILGKNSQHGKMGISKSFDMLVPNGFELVEVGHPSVEAVFVNKRILSKMPKEKIIDILDDKVFPFVSEGELLKVDFRVTISYSNIEQEF</sequence>
<dbReference type="AlphaFoldDB" id="A0AAP2GC57"/>
<gene>
    <name evidence="1" type="ORF">KK078_04605</name>
</gene>
<keyword evidence="2" id="KW-1185">Reference proteome</keyword>
<dbReference type="Proteomes" id="UP001319180">
    <property type="component" value="Unassembled WGS sequence"/>
</dbReference>
<dbReference type="EMBL" id="JAHESC010000004">
    <property type="protein sequence ID" value="MBT1685822.1"/>
    <property type="molecule type" value="Genomic_DNA"/>
</dbReference>
<reference evidence="1 2" key="1">
    <citation type="submission" date="2021-05" db="EMBL/GenBank/DDBJ databases">
        <title>A Polyphasic approach of four new species of the genus Ohtaekwangia: Ohtaekwangia histidinii sp. nov., Ohtaekwangia cretensis sp. nov., Ohtaekwangia indiensis sp. nov., Ohtaekwangia reichenbachii sp. nov. from diverse environment.</title>
        <authorList>
            <person name="Octaviana S."/>
        </authorList>
    </citation>
    <scope>NUCLEOTIDE SEQUENCE [LARGE SCALE GENOMIC DNA]</scope>
    <source>
        <strain evidence="1 2">PWU37</strain>
    </source>
</reference>
<dbReference type="RefSeq" id="WP_254089074.1">
    <property type="nucleotide sequence ID" value="NZ_JAHESC010000004.1"/>
</dbReference>
<accession>A0AAP2GC57</accession>
<evidence type="ECO:0000313" key="2">
    <source>
        <dbReference type="Proteomes" id="UP001319180"/>
    </source>
</evidence>